<accession>A0AAW1BM13</accession>
<dbReference type="Gene3D" id="1.20.5.1160">
    <property type="entry name" value="Vasodilator-stimulated phosphoprotein"/>
    <property type="match status" value="1"/>
</dbReference>
<keyword evidence="4" id="KW-1185">Reference proteome</keyword>
<comment type="caution">
    <text evidence="3">The sequence shown here is derived from an EMBL/GenBank/DDBJ whole genome shotgun (WGS) entry which is preliminary data.</text>
</comment>
<name>A0AAW1BM13_CROAD</name>
<organism evidence="3 4">
    <name type="scientific">Crotalus adamanteus</name>
    <name type="common">Eastern diamondback rattlesnake</name>
    <dbReference type="NCBI Taxonomy" id="8729"/>
    <lineage>
        <taxon>Eukaryota</taxon>
        <taxon>Metazoa</taxon>
        <taxon>Chordata</taxon>
        <taxon>Craniata</taxon>
        <taxon>Vertebrata</taxon>
        <taxon>Euteleostomi</taxon>
        <taxon>Lepidosauria</taxon>
        <taxon>Squamata</taxon>
        <taxon>Bifurcata</taxon>
        <taxon>Unidentata</taxon>
        <taxon>Episquamata</taxon>
        <taxon>Toxicofera</taxon>
        <taxon>Serpentes</taxon>
        <taxon>Colubroidea</taxon>
        <taxon>Viperidae</taxon>
        <taxon>Crotalinae</taxon>
        <taxon>Crotalus</taxon>
    </lineage>
</organism>
<dbReference type="AlphaFoldDB" id="A0AAW1BM13"/>
<sequence length="264" mass="30612">MEKAAETFPASTQESLKKEIGHLKEKVAGREAENQKILKEIESLKQENKNLDERIDCLTTMVKVLEKEEEELRELLREREDTRADLEAQNQTLAETNKVLHSEIQTLSNQLVRFQDYRDSQDQNMTRMKQVVEQIVGFFKQLEGMIEVAEQRYEGQKTQSAELKGVMDKLRQICDVQENEILCLQEQLEPFPFDNSETDPCSEGLYLLFETVQAKLKLDPQAIRDTLFSVLSRGAWLLASLLVGLAFSKVMLCLMEAWCFRRRC</sequence>
<feature type="coiled-coil region" evidence="1">
    <location>
        <begin position="139"/>
        <end position="187"/>
    </location>
</feature>
<keyword evidence="2" id="KW-0472">Membrane</keyword>
<evidence type="ECO:0000256" key="2">
    <source>
        <dbReference type="SAM" id="Phobius"/>
    </source>
</evidence>
<keyword evidence="2" id="KW-0812">Transmembrane</keyword>
<evidence type="ECO:0000313" key="3">
    <source>
        <dbReference type="EMBL" id="KAK9402618.1"/>
    </source>
</evidence>
<gene>
    <name evidence="3" type="ORF">NXF25_010974</name>
</gene>
<evidence type="ECO:0000256" key="1">
    <source>
        <dbReference type="SAM" id="Coils"/>
    </source>
</evidence>
<protein>
    <submittedName>
        <fullName evidence="3">Protein bicaudal D 1-like</fullName>
    </submittedName>
</protein>
<dbReference type="SUPFAM" id="SSF57997">
    <property type="entry name" value="Tropomyosin"/>
    <property type="match status" value="1"/>
</dbReference>
<feature type="transmembrane region" description="Helical" evidence="2">
    <location>
        <begin position="235"/>
        <end position="260"/>
    </location>
</feature>
<dbReference type="Proteomes" id="UP001474421">
    <property type="component" value="Unassembled WGS sequence"/>
</dbReference>
<dbReference type="EMBL" id="JAOTOJ010000004">
    <property type="protein sequence ID" value="KAK9402618.1"/>
    <property type="molecule type" value="Genomic_DNA"/>
</dbReference>
<evidence type="ECO:0000313" key="4">
    <source>
        <dbReference type="Proteomes" id="UP001474421"/>
    </source>
</evidence>
<keyword evidence="2" id="KW-1133">Transmembrane helix</keyword>
<keyword evidence="1" id="KW-0175">Coiled coil</keyword>
<proteinExistence type="predicted"/>
<reference evidence="3 4" key="1">
    <citation type="journal article" date="2024" name="Proc. Natl. Acad. Sci. U.S.A.">
        <title>The genetic regulatory architecture and epigenomic basis for age-related changes in rattlesnake venom.</title>
        <authorList>
            <person name="Hogan M.P."/>
            <person name="Holding M.L."/>
            <person name="Nystrom G.S."/>
            <person name="Colston T.J."/>
            <person name="Bartlett D.A."/>
            <person name="Mason A.J."/>
            <person name="Ellsworth S.A."/>
            <person name="Rautsaw R.M."/>
            <person name="Lawrence K.C."/>
            <person name="Strickland J.L."/>
            <person name="He B."/>
            <person name="Fraser P."/>
            <person name="Margres M.J."/>
            <person name="Gilbert D.M."/>
            <person name="Gibbs H.L."/>
            <person name="Parkinson C.L."/>
            <person name="Rokyta D.R."/>
        </authorList>
    </citation>
    <scope>NUCLEOTIDE SEQUENCE [LARGE SCALE GENOMIC DNA]</scope>
    <source>
        <strain evidence="3">DRR0105</strain>
    </source>
</reference>
<feature type="coiled-coil region" evidence="1">
    <location>
        <begin position="27"/>
        <end position="103"/>
    </location>
</feature>